<dbReference type="InterPro" id="IPR008886">
    <property type="entry name" value="UPF0227/Esterase_YqiA"/>
</dbReference>
<dbReference type="Gene3D" id="3.40.50.1820">
    <property type="entry name" value="alpha/beta hydrolase"/>
    <property type="match status" value="1"/>
</dbReference>
<dbReference type="PANTHER" id="PTHR35602:SF3">
    <property type="entry name" value="ESTERASE YQIA"/>
    <property type="match status" value="1"/>
</dbReference>
<sequence>MILYLHGFRSSPQSFKARVMGQRMAALGLQNQYVCPQLPASPAGAIALAGSLVAGVDPAQLTVVGSSLGGFYATWLAEHIGCRAVLVNPAVKPPRDLESYVGVTTQYHSDEPFEFKHEYIAELRALVVPAITRPERYFLLAATGDEVLDWREMVAHYPGARQTVIQGSDHGMAEFADHLDAVLAFCGVDIAGRAVR</sequence>
<dbReference type="Pfam" id="PF05728">
    <property type="entry name" value="UPF0227"/>
    <property type="match status" value="1"/>
</dbReference>
<gene>
    <name evidence="1" type="ORF">C798_02115</name>
</gene>
<name>A0A6M3ZKD6_9BURK</name>
<protein>
    <submittedName>
        <fullName evidence="1">Esterase</fullName>
    </submittedName>
</protein>
<dbReference type="Proteomes" id="UP000501648">
    <property type="component" value="Chromosome"/>
</dbReference>
<evidence type="ECO:0000313" key="1">
    <source>
        <dbReference type="EMBL" id="QJP99066.1"/>
    </source>
</evidence>
<dbReference type="PANTHER" id="PTHR35602">
    <property type="entry name" value="ESTERASE YQIA-RELATED"/>
    <property type="match status" value="1"/>
</dbReference>
<dbReference type="RefSeq" id="WP_017451999.1">
    <property type="nucleotide sequence ID" value="NZ_CP008956.1"/>
</dbReference>
<accession>A0A6M3ZKD6</accession>
<reference evidence="1 2" key="1">
    <citation type="journal article" date="2012" name="J. Bacteriol.">
        <title>Genome sequence of the pathogenic Herbaspirillum seropedicae strain Os34, isolated from rice roots.</title>
        <authorList>
            <person name="Ye W."/>
            <person name="Ye S."/>
            <person name="Liu J."/>
            <person name="Chang S."/>
            <person name="Chen M."/>
            <person name="Zhu B."/>
            <person name="Guo L."/>
            <person name="An Q."/>
        </authorList>
    </citation>
    <scope>NUCLEOTIDE SEQUENCE [LARGE SCALE GENOMIC DNA]</scope>
    <source>
        <strain evidence="1 2">Os34</strain>
    </source>
</reference>
<dbReference type="AlphaFoldDB" id="A0A6M3ZKD6"/>
<organism evidence="1 2">
    <name type="scientific">Herbaspirillum rubrisubalbicans Os34</name>
    <dbReference type="NCBI Taxonomy" id="1235827"/>
    <lineage>
        <taxon>Bacteria</taxon>
        <taxon>Pseudomonadati</taxon>
        <taxon>Pseudomonadota</taxon>
        <taxon>Betaproteobacteria</taxon>
        <taxon>Burkholderiales</taxon>
        <taxon>Oxalobacteraceae</taxon>
        <taxon>Herbaspirillum</taxon>
    </lineage>
</organism>
<dbReference type="SUPFAM" id="SSF53474">
    <property type="entry name" value="alpha/beta-Hydrolases"/>
    <property type="match status" value="1"/>
</dbReference>
<dbReference type="EMBL" id="CP008956">
    <property type="protein sequence ID" value="QJP99066.1"/>
    <property type="molecule type" value="Genomic_DNA"/>
</dbReference>
<dbReference type="InterPro" id="IPR029058">
    <property type="entry name" value="AB_hydrolase_fold"/>
</dbReference>
<evidence type="ECO:0000313" key="2">
    <source>
        <dbReference type="Proteomes" id="UP000501648"/>
    </source>
</evidence>
<proteinExistence type="predicted"/>